<evidence type="ECO:0000256" key="3">
    <source>
        <dbReference type="ARBA" id="ARBA00022692"/>
    </source>
</evidence>
<evidence type="ECO:0000313" key="7">
    <source>
        <dbReference type="Proteomes" id="UP000038045"/>
    </source>
</evidence>
<evidence type="ECO:0000256" key="4">
    <source>
        <dbReference type="ARBA" id="ARBA00022989"/>
    </source>
</evidence>
<keyword evidence="3 6" id="KW-0812">Transmembrane</keyword>
<dbReference type="WBParaSite" id="PTRK_0000544400.1">
    <property type="protein sequence ID" value="PTRK_0000544400.1"/>
    <property type="gene ID" value="PTRK_0000544400"/>
</dbReference>
<keyword evidence="4 6" id="KW-1133">Transmembrane helix</keyword>
<evidence type="ECO:0000256" key="1">
    <source>
        <dbReference type="ARBA" id="ARBA00004167"/>
    </source>
</evidence>
<proteinExistence type="inferred from homology"/>
<dbReference type="GO" id="GO:0016020">
    <property type="term" value="C:membrane"/>
    <property type="evidence" value="ECO:0007669"/>
    <property type="project" value="UniProtKB-SubCell"/>
</dbReference>
<feature type="transmembrane region" description="Helical" evidence="6">
    <location>
        <begin position="108"/>
        <end position="124"/>
    </location>
</feature>
<sequence length="146" mass="16648">MNRPIVTLSRHIYPRSKRFIRTSNSLNKDSDNNNFGENNSSFIKTSIHNNQQSKTLHTTSIKTCEFIKPTDFQKKLFLLTGIYKNSSEIPELVSDKTINQLNSESRQLIGVGICLVVVTILYTMEFDMANGSENNKTSLYHLSKTI</sequence>
<name>A0A0N4ZD19_PARTI</name>
<evidence type="ECO:0000256" key="6">
    <source>
        <dbReference type="SAM" id="Phobius"/>
    </source>
</evidence>
<evidence type="ECO:0000256" key="5">
    <source>
        <dbReference type="ARBA" id="ARBA00023136"/>
    </source>
</evidence>
<dbReference type="Pfam" id="PF06388">
    <property type="entry name" value="DUF1075"/>
    <property type="match status" value="1"/>
</dbReference>
<accession>A0A0N4ZD19</accession>
<keyword evidence="7" id="KW-1185">Reference proteome</keyword>
<dbReference type="AlphaFoldDB" id="A0A0N4ZD19"/>
<evidence type="ECO:0000313" key="8">
    <source>
        <dbReference type="WBParaSite" id="PTRK_0000544400.1"/>
    </source>
</evidence>
<comment type="similarity">
    <text evidence="2">Belongs to the UPF0389 family.</text>
</comment>
<dbReference type="Proteomes" id="UP000038045">
    <property type="component" value="Unplaced"/>
</dbReference>
<dbReference type="InterPro" id="IPR009432">
    <property type="entry name" value="DUF1075"/>
</dbReference>
<evidence type="ECO:0000256" key="2">
    <source>
        <dbReference type="ARBA" id="ARBA00007363"/>
    </source>
</evidence>
<protein>
    <submittedName>
        <fullName evidence="8">Uncharacterized protein</fullName>
    </submittedName>
</protein>
<comment type="subcellular location">
    <subcellularLocation>
        <location evidence="1">Membrane</location>
        <topology evidence="1">Single-pass membrane protein</topology>
    </subcellularLocation>
</comment>
<organism evidence="7 8">
    <name type="scientific">Parastrongyloides trichosuri</name>
    <name type="common">Possum-specific nematode worm</name>
    <dbReference type="NCBI Taxonomy" id="131310"/>
    <lineage>
        <taxon>Eukaryota</taxon>
        <taxon>Metazoa</taxon>
        <taxon>Ecdysozoa</taxon>
        <taxon>Nematoda</taxon>
        <taxon>Chromadorea</taxon>
        <taxon>Rhabditida</taxon>
        <taxon>Tylenchina</taxon>
        <taxon>Panagrolaimomorpha</taxon>
        <taxon>Strongyloidoidea</taxon>
        <taxon>Strongyloididae</taxon>
        <taxon>Parastrongyloides</taxon>
    </lineage>
</organism>
<reference evidence="8" key="1">
    <citation type="submission" date="2017-02" db="UniProtKB">
        <authorList>
            <consortium name="WormBaseParasite"/>
        </authorList>
    </citation>
    <scope>IDENTIFICATION</scope>
</reference>
<keyword evidence="5 6" id="KW-0472">Membrane</keyword>